<evidence type="ECO:0000313" key="5">
    <source>
        <dbReference type="EMBL" id="SUX47127.1"/>
    </source>
</evidence>
<evidence type="ECO:0000313" key="6">
    <source>
        <dbReference type="Proteomes" id="UP000254282"/>
    </source>
</evidence>
<evidence type="ECO:0000259" key="3">
    <source>
        <dbReference type="Pfam" id="PF18962"/>
    </source>
</evidence>
<dbReference type="AlphaFoldDB" id="A0A381FKT7"/>
<dbReference type="EMBL" id="CP033928">
    <property type="protein sequence ID" value="AZA61725.1"/>
    <property type="molecule type" value="Genomic_DNA"/>
</dbReference>
<evidence type="ECO:0000313" key="4">
    <source>
        <dbReference type="EMBL" id="AZA61725.1"/>
    </source>
</evidence>
<accession>A0A381FKT7</accession>
<reference evidence="5 6" key="1">
    <citation type="submission" date="2018-06" db="EMBL/GenBank/DDBJ databases">
        <authorList>
            <consortium name="Pathogen Informatics"/>
            <person name="Doyle S."/>
        </authorList>
    </citation>
    <scope>NUCLEOTIDE SEQUENCE [LARGE SCALE GENOMIC DNA]</scope>
    <source>
        <strain evidence="5 6">NCTC13532</strain>
    </source>
</reference>
<organism evidence="5 6">
    <name type="scientific">Chryseobacterium indoltheticum</name>
    <dbReference type="NCBI Taxonomy" id="254"/>
    <lineage>
        <taxon>Bacteria</taxon>
        <taxon>Pseudomonadati</taxon>
        <taxon>Bacteroidota</taxon>
        <taxon>Flavobacteriia</taxon>
        <taxon>Flavobacteriales</taxon>
        <taxon>Weeksellaceae</taxon>
        <taxon>Chryseobacterium group</taxon>
        <taxon>Chryseobacterium</taxon>
    </lineage>
</organism>
<evidence type="ECO:0000256" key="1">
    <source>
        <dbReference type="ARBA" id="ARBA00022729"/>
    </source>
</evidence>
<feature type="signal peptide" evidence="2">
    <location>
        <begin position="1"/>
        <end position="18"/>
    </location>
</feature>
<dbReference type="Pfam" id="PF18962">
    <property type="entry name" value="Por_Secre_tail"/>
    <property type="match status" value="1"/>
</dbReference>
<name>A0A381FKT7_9FLAO</name>
<dbReference type="Proteomes" id="UP000254282">
    <property type="component" value="Unassembled WGS sequence"/>
</dbReference>
<proteinExistence type="predicted"/>
<evidence type="ECO:0000313" key="7">
    <source>
        <dbReference type="Proteomes" id="UP000269076"/>
    </source>
</evidence>
<dbReference type="Gene3D" id="2.60.120.260">
    <property type="entry name" value="Galactose-binding domain-like"/>
    <property type="match status" value="1"/>
</dbReference>
<dbReference type="Proteomes" id="UP000269076">
    <property type="component" value="Chromosome"/>
</dbReference>
<feature type="domain" description="Secretion system C-terminal sorting" evidence="3">
    <location>
        <begin position="216"/>
        <end position="280"/>
    </location>
</feature>
<dbReference type="NCBIfam" id="TIGR04183">
    <property type="entry name" value="Por_Secre_tail"/>
    <property type="match status" value="1"/>
</dbReference>
<sequence length="283" mass="30420">MKKNLLSLSILTCLSMNAQTLLSENFEGTTFPPTGWARTNTNVARQWDLTTVNFTGTTAQDLETRDHFTITGNNSATINWVGTANTANLTSPSFSLVGAGNPVLKFNVVVGWSYMIDIDAGDLIAQISTNGGTSWTTLWDEDTESGFTDDGDGDEDSDTYNTVAVQKSLSAYIGQADVRIRFQYTGADADAVAIDDVQVLASNLSTTEVSKFKLGIYPNPTKGEVNIKTDKKIKSTTVLDLSGKVVATGSSEKVNLSGFTKGTYLITVEFADGSTKTEKILKD</sequence>
<protein>
    <submittedName>
        <fullName evidence="5">Por secretion system C-terminal sorting domain</fullName>
    </submittedName>
    <submittedName>
        <fullName evidence="4">T9SS C-terminal target domain-containing protein</fullName>
    </submittedName>
</protein>
<dbReference type="InterPro" id="IPR026444">
    <property type="entry name" value="Secre_tail"/>
</dbReference>
<keyword evidence="1 2" id="KW-0732">Signal</keyword>
<gene>
    <name evidence="4" type="ORF">EG340_12035</name>
    <name evidence="5" type="ORF">NCTC13532_02688</name>
</gene>
<evidence type="ECO:0000256" key="2">
    <source>
        <dbReference type="SAM" id="SignalP"/>
    </source>
</evidence>
<dbReference type="EMBL" id="UFVR01000004">
    <property type="protein sequence ID" value="SUX47127.1"/>
    <property type="molecule type" value="Genomic_DNA"/>
</dbReference>
<feature type="chain" id="PRO_5033361201" evidence="2">
    <location>
        <begin position="19"/>
        <end position="283"/>
    </location>
</feature>
<reference evidence="4 7" key="2">
    <citation type="submission" date="2018-11" db="EMBL/GenBank/DDBJ databases">
        <title>Proposal to divide the Flavobacteriaceae and reorganize its genera based on Amino Acid Identity values calculated from whole genome sequences.</title>
        <authorList>
            <person name="Nicholson A.C."/>
            <person name="Gulvik C.A."/>
            <person name="Whitney A.M."/>
            <person name="Humrighouse B.W."/>
            <person name="Bell M."/>
            <person name="Holmes B."/>
            <person name="Steigerwalt A."/>
            <person name="Villarma A."/>
            <person name="Sheth M."/>
            <person name="Batra D."/>
            <person name="Pryor J."/>
            <person name="Bernardet J.-F."/>
            <person name="Hugo C."/>
            <person name="Kampfer P."/>
            <person name="Newman J."/>
            <person name="Mcquiston J.R."/>
        </authorList>
    </citation>
    <scope>NUCLEOTIDE SEQUENCE [LARGE SCALE GENOMIC DNA]</scope>
    <source>
        <strain evidence="4 7">G0211</strain>
    </source>
</reference>